<evidence type="ECO:0000256" key="4">
    <source>
        <dbReference type="RuleBase" id="RU000363"/>
    </source>
</evidence>
<dbReference type="CDD" id="cd05374">
    <property type="entry name" value="17beta-HSD-like_SDR_c"/>
    <property type="match status" value="1"/>
</dbReference>
<dbReference type="OrthoDB" id="1274115at2759"/>
<evidence type="ECO:0000256" key="1">
    <source>
        <dbReference type="ARBA" id="ARBA00006484"/>
    </source>
</evidence>
<dbReference type="AlphaFoldDB" id="A0A9P8I3Y4"/>
<dbReference type="InterPro" id="IPR051911">
    <property type="entry name" value="SDR_oxidoreductase"/>
</dbReference>
<keyword evidence="3" id="KW-0560">Oxidoreductase</keyword>
<proteinExistence type="inferred from homology"/>
<dbReference type="EMBL" id="JAGHQL010000047">
    <property type="protein sequence ID" value="KAH0542762.1"/>
    <property type="molecule type" value="Genomic_DNA"/>
</dbReference>
<dbReference type="InterPro" id="IPR002347">
    <property type="entry name" value="SDR_fam"/>
</dbReference>
<dbReference type="PROSITE" id="PS00061">
    <property type="entry name" value="ADH_SHORT"/>
    <property type="match status" value="1"/>
</dbReference>
<dbReference type="PANTHER" id="PTHR43976:SF16">
    <property type="entry name" value="SHORT-CHAIN DEHYDROGENASE_REDUCTASE FAMILY PROTEIN"/>
    <property type="match status" value="1"/>
</dbReference>
<evidence type="ECO:0000313" key="5">
    <source>
        <dbReference type="EMBL" id="KAH0542762.1"/>
    </source>
</evidence>
<keyword evidence="6" id="KW-1185">Reference proteome</keyword>
<name>A0A9P8I3Y4_9PEZI</name>
<evidence type="ECO:0000313" key="6">
    <source>
        <dbReference type="Proteomes" id="UP000698800"/>
    </source>
</evidence>
<dbReference type="PANTHER" id="PTHR43976">
    <property type="entry name" value="SHORT CHAIN DEHYDROGENASE"/>
    <property type="match status" value="1"/>
</dbReference>
<dbReference type="PRINTS" id="PR00080">
    <property type="entry name" value="SDRFAMILY"/>
</dbReference>
<organism evidence="5 6">
    <name type="scientific">Glutinoglossum americanum</name>
    <dbReference type="NCBI Taxonomy" id="1670608"/>
    <lineage>
        <taxon>Eukaryota</taxon>
        <taxon>Fungi</taxon>
        <taxon>Dikarya</taxon>
        <taxon>Ascomycota</taxon>
        <taxon>Pezizomycotina</taxon>
        <taxon>Geoglossomycetes</taxon>
        <taxon>Geoglossales</taxon>
        <taxon>Geoglossaceae</taxon>
        <taxon>Glutinoglossum</taxon>
    </lineage>
</organism>
<reference evidence="5" key="1">
    <citation type="submission" date="2021-03" db="EMBL/GenBank/DDBJ databases">
        <title>Comparative genomics and phylogenomic investigation of the class Geoglossomycetes provide insights into ecological specialization and systematics.</title>
        <authorList>
            <person name="Melie T."/>
            <person name="Pirro S."/>
            <person name="Miller A.N."/>
            <person name="Quandt A."/>
        </authorList>
    </citation>
    <scope>NUCLEOTIDE SEQUENCE</scope>
    <source>
        <strain evidence="5">GBOQ0MN5Z8</strain>
    </source>
</reference>
<keyword evidence="2" id="KW-0521">NADP</keyword>
<protein>
    <submittedName>
        <fullName evidence="5">Uncharacterized protein</fullName>
    </submittedName>
</protein>
<evidence type="ECO:0000256" key="2">
    <source>
        <dbReference type="ARBA" id="ARBA00022857"/>
    </source>
</evidence>
<dbReference type="Proteomes" id="UP000698800">
    <property type="component" value="Unassembled WGS sequence"/>
</dbReference>
<dbReference type="SUPFAM" id="SSF51735">
    <property type="entry name" value="NAD(P)-binding Rossmann-fold domains"/>
    <property type="match status" value="1"/>
</dbReference>
<dbReference type="InterPro" id="IPR036291">
    <property type="entry name" value="NAD(P)-bd_dom_sf"/>
</dbReference>
<evidence type="ECO:0000256" key="3">
    <source>
        <dbReference type="ARBA" id="ARBA00023002"/>
    </source>
</evidence>
<sequence>MTSSVWLITGCSSGFGAEIAKAALARGDKVIATARSVAKLEELKALGATTVELDITAGDAHVQKAVDEALRAYGRIDILVNNAGYVVVGGIEEFSDEEAKSVFETNVFGQLAVIRAVMPHMRAQKSGTVANIGSVGGWKGEAGFGTYCATKFALVGLTQGLRAEVAHLGINVTIIEPGYFRTNLLSSGARVSARKVIEDLRPSLDPLRNLVEGIAGQQPGDPVKGARVIVEALTGSGRCQGRRLPERLLLGRDAVGYVKAYMDEERKGIEEWADVVSTTDHDDVVVS</sequence>
<comment type="similarity">
    <text evidence="1 4">Belongs to the short-chain dehydrogenases/reductases (SDR) family.</text>
</comment>
<dbReference type="InterPro" id="IPR020904">
    <property type="entry name" value="Sc_DH/Rdtase_CS"/>
</dbReference>
<accession>A0A9P8I3Y4</accession>
<comment type="caution">
    <text evidence="5">The sequence shown here is derived from an EMBL/GenBank/DDBJ whole genome shotgun (WGS) entry which is preliminary data.</text>
</comment>
<gene>
    <name evidence="5" type="ORF">FGG08_002901</name>
</gene>
<dbReference type="PRINTS" id="PR00081">
    <property type="entry name" value="GDHRDH"/>
</dbReference>
<dbReference type="GO" id="GO:0016491">
    <property type="term" value="F:oxidoreductase activity"/>
    <property type="evidence" value="ECO:0007669"/>
    <property type="project" value="UniProtKB-KW"/>
</dbReference>
<dbReference type="Pfam" id="PF00106">
    <property type="entry name" value="adh_short"/>
    <property type="match status" value="1"/>
</dbReference>
<dbReference type="Gene3D" id="3.40.50.720">
    <property type="entry name" value="NAD(P)-binding Rossmann-like Domain"/>
    <property type="match status" value="1"/>
</dbReference>